<evidence type="ECO:0000256" key="1">
    <source>
        <dbReference type="ARBA" id="ARBA00007626"/>
    </source>
</evidence>
<dbReference type="Pfam" id="PF01535">
    <property type="entry name" value="PPR"/>
    <property type="match status" value="4"/>
</dbReference>
<evidence type="ECO:0000256" key="2">
    <source>
        <dbReference type="ARBA" id="ARBA00022737"/>
    </source>
</evidence>
<dbReference type="InterPro" id="IPR002885">
    <property type="entry name" value="PPR_rpt"/>
</dbReference>
<dbReference type="PROSITE" id="PS51375">
    <property type="entry name" value="PPR"/>
    <property type="match status" value="3"/>
</dbReference>
<feature type="repeat" description="PPR" evidence="3">
    <location>
        <begin position="290"/>
        <end position="324"/>
    </location>
</feature>
<dbReference type="InterPro" id="IPR050667">
    <property type="entry name" value="PPR-containing_protein"/>
</dbReference>
<dbReference type="Gene3D" id="1.25.40.10">
    <property type="entry name" value="Tetratricopeptide repeat domain"/>
    <property type="match status" value="3"/>
</dbReference>
<dbReference type="NCBIfam" id="TIGR00756">
    <property type="entry name" value="PPR"/>
    <property type="match status" value="4"/>
</dbReference>
<accession>A0AAV6XSI9</accession>
<proteinExistence type="inferred from homology"/>
<gene>
    <name evidence="4" type="ORF">BUALT_Bualt05G0143300</name>
</gene>
<evidence type="ECO:0000313" key="5">
    <source>
        <dbReference type="Proteomes" id="UP000826271"/>
    </source>
</evidence>
<feature type="repeat" description="PPR" evidence="3">
    <location>
        <begin position="219"/>
        <end position="253"/>
    </location>
</feature>
<dbReference type="Pfam" id="PF13041">
    <property type="entry name" value="PPR_2"/>
    <property type="match status" value="1"/>
</dbReference>
<dbReference type="InterPro" id="IPR011990">
    <property type="entry name" value="TPR-like_helical_dom_sf"/>
</dbReference>
<comment type="caution">
    <text evidence="4">The sequence shown here is derived from an EMBL/GenBank/DDBJ whole genome shotgun (WGS) entry which is preliminary data.</text>
</comment>
<evidence type="ECO:0000313" key="4">
    <source>
        <dbReference type="EMBL" id="KAG8383042.1"/>
    </source>
</evidence>
<keyword evidence="2" id="KW-0677">Repeat</keyword>
<dbReference type="AlphaFoldDB" id="A0AAV6XSI9"/>
<feature type="repeat" description="PPR" evidence="3">
    <location>
        <begin position="356"/>
        <end position="390"/>
    </location>
</feature>
<comment type="similarity">
    <text evidence="1">Belongs to the PPR family. P subfamily.</text>
</comment>
<evidence type="ECO:0000256" key="3">
    <source>
        <dbReference type="PROSITE-ProRule" id="PRU00708"/>
    </source>
</evidence>
<evidence type="ECO:0008006" key="6">
    <source>
        <dbReference type="Google" id="ProtNLM"/>
    </source>
</evidence>
<reference evidence="4" key="1">
    <citation type="submission" date="2019-10" db="EMBL/GenBank/DDBJ databases">
        <authorList>
            <person name="Zhang R."/>
            <person name="Pan Y."/>
            <person name="Wang J."/>
            <person name="Ma R."/>
            <person name="Yu S."/>
        </authorList>
    </citation>
    <scope>NUCLEOTIDE SEQUENCE</scope>
    <source>
        <strain evidence="4">LA-IB0</strain>
        <tissue evidence="4">Leaf</tissue>
    </source>
</reference>
<dbReference type="PANTHER" id="PTHR47939:SF12">
    <property type="entry name" value="PENTACOTRIPEPTIDE-REPEAT REGION OF PRORP DOMAIN-CONTAINING PROTEIN"/>
    <property type="match status" value="1"/>
</dbReference>
<protein>
    <recommendedName>
        <fullName evidence="6">Pentatricopeptide repeat-containing protein</fullName>
    </recommendedName>
</protein>
<dbReference type="PANTHER" id="PTHR47939">
    <property type="entry name" value="MEMBRANE-ASSOCIATED SALT-INDUCIBLE PROTEIN-LIKE"/>
    <property type="match status" value="1"/>
</dbReference>
<organism evidence="4 5">
    <name type="scientific">Buddleja alternifolia</name>
    <dbReference type="NCBI Taxonomy" id="168488"/>
    <lineage>
        <taxon>Eukaryota</taxon>
        <taxon>Viridiplantae</taxon>
        <taxon>Streptophyta</taxon>
        <taxon>Embryophyta</taxon>
        <taxon>Tracheophyta</taxon>
        <taxon>Spermatophyta</taxon>
        <taxon>Magnoliopsida</taxon>
        <taxon>eudicotyledons</taxon>
        <taxon>Gunneridae</taxon>
        <taxon>Pentapetalae</taxon>
        <taxon>asterids</taxon>
        <taxon>lamiids</taxon>
        <taxon>Lamiales</taxon>
        <taxon>Scrophulariaceae</taxon>
        <taxon>Buddlejeae</taxon>
        <taxon>Buddleja</taxon>
    </lineage>
</organism>
<dbReference type="EMBL" id="WHWC01000005">
    <property type="protein sequence ID" value="KAG8383042.1"/>
    <property type="molecule type" value="Genomic_DNA"/>
</dbReference>
<name>A0AAV6XSI9_9LAMI</name>
<sequence>MLRPTKFTKRPIKLVHLHLHLRPLTAAAAAASTTVSPPLNPNPTTPVNEAHLLKVCTILYQQQNSPNTKLHNSLTKASFNLTHEFFLQVCNKFPYSWRPIYKFHQFSLSQSHFTHTSTTLNKILDIVGKSRNIDLLWDLCEEIGKLGLVNVKTYIIALRTLAAARELKKCVEFFHLMNGFGYGYKVETFNKVIEVLCRNKLVEEAKYVVVKLRDWVKVDGETYRWLIYGFCDVGDLIEASKLWNLMVDEGFEADVDAVEVMLETLFKNNRFDEGLKLFQSMRVKRMEDLGLSTYRLVIKWLCKKGKIGESYVVFEEMQMRGIKGDNVVLGSIIYGLMSRGRVNEAYKVVEGVENVDISVYHGMIKGLLKLKKASDATQVFREMIKRGCEPTMHTYVMLLQGHLGKRGRKGEDPLVNFDTIFVGGLIKVGRSLEATKYVERVIDRGLEVPRFDYNKFLHCFSNEEGVVMFEVMADKLREVGLFDLADIFERYGKKMATRDRRRNREIEIVEQIS</sequence>
<keyword evidence="5" id="KW-1185">Reference proteome</keyword>
<dbReference type="Proteomes" id="UP000826271">
    <property type="component" value="Unassembled WGS sequence"/>
</dbReference>